<evidence type="ECO:0000313" key="2">
    <source>
        <dbReference type="EMBL" id="KAK9292718.1"/>
    </source>
</evidence>
<comment type="similarity">
    <text evidence="1">Belongs to the 'GDSL' lipolytic enzyme family.</text>
</comment>
<evidence type="ECO:0000256" key="1">
    <source>
        <dbReference type="ARBA" id="ARBA00008668"/>
    </source>
</evidence>
<accession>A0AAP0XA29</accession>
<gene>
    <name evidence="2" type="ORF">L1049_020697</name>
</gene>
<dbReference type="InterPro" id="IPR036514">
    <property type="entry name" value="SGNH_hydro_sf"/>
</dbReference>
<dbReference type="PANTHER" id="PTHR22835:SF515">
    <property type="entry name" value="ACETYLAJMALAN ESTERASE-LIKE"/>
    <property type="match status" value="1"/>
</dbReference>
<dbReference type="AlphaFoldDB" id="A0AAP0XA29"/>
<keyword evidence="3" id="KW-1185">Reference proteome</keyword>
<protein>
    <recommendedName>
        <fullName evidence="4">GDSL esterase/lipase</fullName>
    </recommendedName>
</protein>
<proteinExistence type="inferred from homology"/>
<comment type="caution">
    <text evidence="2">The sequence shown here is derived from an EMBL/GenBank/DDBJ whole genome shotgun (WGS) entry which is preliminary data.</text>
</comment>
<sequence>MHSAASAFHLPSPNPYMKKDSKFDYGASFAAKGANAMNTTFFVTKGIQLQSANHSLEAQFLSFAAFLNSTSSFHQRCMKKLGRALFFVDQVANNDYKYSFLQGKSIKEKLIDAGATNLLVPGSLPMGCLPGYLTMFHKDDPMQYDDNNCLRGLNIFTRLHNDHLRQELMELTLEYPDVHIVYADYFYAFLV</sequence>
<organism evidence="2 3">
    <name type="scientific">Liquidambar formosana</name>
    <name type="common">Formosan gum</name>
    <dbReference type="NCBI Taxonomy" id="63359"/>
    <lineage>
        <taxon>Eukaryota</taxon>
        <taxon>Viridiplantae</taxon>
        <taxon>Streptophyta</taxon>
        <taxon>Embryophyta</taxon>
        <taxon>Tracheophyta</taxon>
        <taxon>Spermatophyta</taxon>
        <taxon>Magnoliopsida</taxon>
        <taxon>eudicotyledons</taxon>
        <taxon>Gunneridae</taxon>
        <taxon>Pentapetalae</taxon>
        <taxon>Saxifragales</taxon>
        <taxon>Altingiaceae</taxon>
        <taxon>Liquidambar</taxon>
    </lineage>
</organism>
<dbReference type="PANTHER" id="PTHR22835">
    <property type="entry name" value="ZINC FINGER FYVE DOMAIN CONTAINING PROTEIN"/>
    <property type="match status" value="1"/>
</dbReference>
<evidence type="ECO:0008006" key="4">
    <source>
        <dbReference type="Google" id="ProtNLM"/>
    </source>
</evidence>
<name>A0AAP0XA29_LIQFO</name>
<reference evidence="2 3" key="1">
    <citation type="journal article" date="2024" name="Plant J.">
        <title>Genome sequences and population genomics reveal climatic adaptation and genomic divergence between two closely related sweetgum species.</title>
        <authorList>
            <person name="Xu W.Q."/>
            <person name="Ren C.Q."/>
            <person name="Zhang X.Y."/>
            <person name="Comes H.P."/>
            <person name="Liu X.H."/>
            <person name="Li Y.G."/>
            <person name="Kettle C.J."/>
            <person name="Jalonen R."/>
            <person name="Gaisberger H."/>
            <person name="Ma Y.Z."/>
            <person name="Qiu Y.X."/>
        </authorList>
    </citation>
    <scope>NUCLEOTIDE SEQUENCE [LARGE SCALE GENOMIC DNA]</scope>
    <source>
        <strain evidence="2">Hangzhou</strain>
    </source>
</reference>
<dbReference type="Proteomes" id="UP001415857">
    <property type="component" value="Unassembled WGS sequence"/>
</dbReference>
<evidence type="ECO:0000313" key="3">
    <source>
        <dbReference type="Proteomes" id="UP001415857"/>
    </source>
</evidence>
<dbReference type="Gene3D" id="3.40.50.1110">
    <property type="entry name" value="SGNH hydrolase"/>
    <property type="match status" value="1"/>
</dbReference>
<dbReference type="EMBL" id="JBBPBK010000001">
    <property type="protein sequence ID" value="KAK9292718.1"/>
    <property type="molecule type" value="Genomic_DNA"/>
</dbReference>